<gene>
    <name evidence="5" type="ORF">NF867_09930</name>
</gene>
<dbReference type="PROSITE" id="PS01124">
    <property type="entry name" value="HTH_ARAC_FAMILY_2"/>
    <property type="match status" value="1"/>
</dbReference>
<comment type="caution">
    <text evidence="5">The sequence shown here is derived from an EMBL/GenBank/DDBJ whole genome shotgun (WGS) entry which is preliminary data.</text>
</comment>
<dbReference type="Pfam" id="PF12833">
    <property type="entry name" value="HTH_18"/>
    <property type="match status" value="1"/>
</dbReference>
<evidence type="ECO:0000313" key="6">
    <source>
        <dbReference type="Proteomes" id="UP001155182"/>
    </source>
</evidence>
<evidence type="ECO:0000256" key="2">
    <source>
        <dbReference type="ARBA" id="ARBA00023125"/>
    </source>
</evidence>
<feature type="domain" description="HTH araC/xylS-type" evidence="4">
    <location>
        <begin position="162"/>
        <end position="262"/>
    </location>
</feature>
<sequence length="273" mass="31615">MHAPTRYYTISPPVELTNYVRFFWVFEMDLPPQQEYVYRSLADSCAEMVFHYKGLFTSADDLTDRTKVYSMIHAQTNNYRRFVTQGSFGIFGVYLFPFSIPRLLSIASNELTNQIPDLKSLLGQSGVDLEEKMMLALDNTARVKIVSEFLINRLQQQRKAPAIIQQAIVEAIRKEGKINIGEFPDQFFLSTRQFERQFKENAGFSLKTYSRILRFHSALKEFGDKQISLTELALNCGYYDQSHFVNDFKSFSGYTPGQYFKGFAEGTEYRQAD</sequence>
<evidence type="ECO:0000256" key="3">
    <source>
        <dbReference type="ARBA" id="ARBA00023163"/>
    </source>
</evidence>
<dbReference type="GO" id="GO:0003700">
    <property type="term" value="F:DNA-binding transcription factor activity"/>
    <property type="evidence" value="ECO:0007669"/>
    <property type="project" value="InterPro"/>
</dbReference>
<organism evidence="5 6">
    <name type="scientific">Solitalea agri</name>
    <dbReference type="NCBI Taxonomy" id="2953739"/>
    <lineage>
        <taxon>Bacteria</taxon>
        <taxon>Pseudomonadati</taxon>
        <taxon>Bacteroidota</taxon>
        <taxon>Sphingobacteriia</taxon>
        <taxon>Sphingobacteriales</taxon>
        <taxon>Sphingobacteriaceae</taxon>
        <taxon>Solitalea</taxon>
    </lineage>
</organism>
<keyword evidence="6" id="KW-1185">Reference proteome</keyword>
<proteinExistence type="predicted"/>
<accession>A0A9X2F2T6</accession>
<dbReference type="GO" id="GO:0043565">
    <property type="term" value="F:sequence-specific DNA binding"/>
    <property type="evidence" value="ECO:0007669"/>
    <property type="project" value="InterPro"/>
</dbReference>
<dbReference type="RefSeq" id="WP_252587684.1">
    <property type="nucleotide sequence ID" value="NZ_JAMWYS010000033.1"/>
</dbReference>
<dbReference type="PANTHER" id="PTHR46796:SF13">
    <property type="entry name" value="HTH-TYPE TRANSCRIPTIONAL ACTIVATOR RHAS"/>
    <property type="match status" value="1"/>
</dbReference>
<dbReference type="InterPro" id="IPR046532">
    <property type="entry name" value="DUF6597"/>
</dbReference>
<protein>
    <submittedName>
        <fullName evidence="5">Helix-turn-helix domain-containing protein</fullName>
    </submittedName>
</protein>
<dbReference type="PANTHER" id="PTHR46796">
    <property type="entry name" value="HTH-TYPE TRANSCRIPTIONAL ACTIVATOR RHAS-RELATED"/>
    <property type="match status" value="1"/>
</dbReference>
<dbReference type="Proteomes" id="UP001155182">
    <property type="component" value="Unassembled WGS sequence"/>
</dbReference>
<dbReference type="SUPFAM" id="SSF46689">
    <property type="entry name" value="Homeodomain-like"/>
    <property type="match status" value="1"/>
</dbReference>
<dbReference type="InterPro" id="IPR009057">
    <property type="entry name" value="Homeodomain-like_sf"/>
</dbReference>
<dbReference type="InterPro" id="IPR050204">
    <property type="entry name" value="AraC_XylS_family_regulators"/>
</dbReference>
<dbReference type="EMBL" id="JAMWYS010000033">
    <property type="protein sequence ID" value="MCO4293181.1"/>
    <property type="molecule type" value="Genomic_DNA"/>
</dbReference>
<keyword evidence="2" id="KW-0238">DNA-binding</keyword>
<keyword evidence="1" id="KW-0805">Transcription regulation</keyword>
<evidence type="ECO:0000259" key="4">
    <source>
        <dbReference type="PROSITE" id="PS01124"/>
    </source>
</evidence>
<name>A0A9X2F2T6_9SPHI</name>
<evidence type="ECO:0000313" key="5">
    <source>
        <dbReference type="EMBL" id="MCO4293181.1"/>
    </source>
</evidence>
<dbReference type="AlphaFoldDB" id="A0A9X2F2T6"/>
<dbReference type="SMART" id="SM00342">
    <property type="entry name" value="HTH_ARAC"/>
    <property type="match status" value="1"/>
</dbReference>
<reference evidence="5" key="1">
    <citation type="submission" date="2022-06" db="EMBL/GenBank/DDBJ databases">
        <title>Solitalea sp. MAHUQ-68 isolated from rhizospheric soil.</title>
        <authorList>
            <person name="Huq M.A."/>
        </authorList>
    </citation>
    <scope>NUCLEOTIDE SEQUENCE</scope>
    <source>
        <strain evidence="5">MAHUQ-68</strain>
    </source>
</reference>
<dbReference type="Pfam" id="PF20240">
    <property type="entry name" value="DUF6597"/>
    <property type="match status" value="1"/>
</dbReference>
<dbReference type="InterPro" id="IPR018060">
    <property type="entry name" value="HTH_AraC"/>
</dbReference>
<keyword evidence="3" id="KW-0804">Transcription</keyword>
<evidence type="ECO:0000256" key="1">
    <source>
        <dbReference type="ARBA" id="ARBA00023015"/>
    </source>
</evidence>
<dbReference type="Gene3D" id="1.10.10.60">
    <property type="entry name" value="Homeodomain-like"/>
    <property type="match status" value="1"/>
</dbReference>